<dbReference type="InterPro" id="IPR015797">
    <property type="entry name" value="NUDIX_hydrolase-like_dom_sf"/>
</dbReference>
<dbReference type="KEGG" id="ncb:C0V82_07175"/>
<evidence type="ECO:0000256" key="5">
    <source>
        <dbReference type="ARBA" id="ARBA00016377"/>
    </source>
</evidence>
<dbReference type="GO" id="GO:0046872">
    <property type="term" value="F:metal ion binding"/>
    <property type="evidence" value="ECO:0007669"/>
    <property type="project" value="UniProtKB-KW"/>
</dbReference>
<gene>
    <name evidence="11" type="ORF">C0V82_07175</name>
</gene>
<keyword evidence="9" id="KW-0460">Magnesium</keyword>
<evidence type="ECO:0000256" key="4">
    <source>
        <dbReference type="ARBA" id="ARBA00011738"/>
    </source>
</evidence>
<proteinExistence type="inferred from homology"/>
<evidence type="ECO:0000256" key="7">
    <source>
        <dbReference type="ARBA" id="ARBA00032162"/>
    </source>
</evidence>
<dbReference type="PROSITE" id="PS51462">
    <property type="entry name" value="NUDIX"/>
    <property type="match status" value="1"/>
</dbReference>
<evidence type="ECO:0000256" key="9">
    <source>
        <dbReference type="PIRSR" id="PIRSR604385-2"/>
    </source>
</evidence>
<name>A0A2K9NA55_9PROT</name>
<evidence type="ECO:0000256" key="10">
    <source>
        <dbReference type="PIRSR" id="PIRSR604385-3"/>
    </source>
</evidence>
<evidence type="ECO:0000256" key="8">
    <source>
        <dbReference type="ARBA" id="ARBA00032272"/>
    </source>
</evidence>
<dbReference type="PANTHER" id="PTHR11839">
    <property type="entry name" value="UDP/ADP-SUGAR PYROPHOSPHATASE"/>
    <property type="match status" value="1"/>
</dbReference>
<dbReference type="SUPFAM" id="SSF55811">
    <property type="entry name" value="Nudix"/>
    <property type="match status" value="1"/>
</dbReference>
<keyword evidence="12" id="KW-1185">Reference proteome</keyword>
<dbReference type="GO" id="GO:0005829">
    <property type="term" value="C:cytosol"/>
    <property type="evidence" value="ECO:0007669"/>
    <property type="project" value="TreeGrafter"/>
</dbReference>
<feature type="binding site" evidence="9">
    <location>
        <position position="86"/>
    </location>
    <ligand>
        <name>Mg(2+)</name>
        <dbReference type="ChEBI" id="CHEBI:18420"/>
        <label>1</label>
    </ligand>
</feature>
<keyword evidence="9" id="KW-0479">Metal-binding</keyword>
<evidence type="ECO:0000256" key="2">
    <source>
        <dbReference type="ARBA" id="ARBA00001946"/>
    </source>
</evidence>
<comment type="cofactor">
    <cofactor evidence="2 9">
        <name>Mg(2+)</name>
        <dbReference type="ChEBI" id="CHEBI:18420"/>
    </cofactor>
</comment>
<keyword evidence="6" id="KW-0378">Hydrolase</keyword>
<dbReference type="AlphaFoldDB" id="A0A2K9NA55"/>
<reference evidence="11 12" key="1">
    <citation type="submission" date="2017-12" db="EMBL/GenBank/DDBJ databases">
        <title>Genomes of bacteria within cyanobacterial aggregates.</title>
        <authorList>
            <person name="Cai H."/>
        </authorList>
    </citation>
    <scope>NUCLEOTIDE SEQUENCE [LARGE SCALE GENOMIC DNA]</scope>
    <source>
        <strain evidence="11 12">TH16</strain>
    </source>
</reference>
<feature type="short sequence motif" description="Nudix box" evidence="10">
    <location>
        <begin position="87"/>
        <end position="108"/>
    </location>
</feature>
<dbReference type="RefSeq" id="WP_102111736.1">
    <property type="nucleotide sequence ID" value="NZ_BMGN01000003.1"/>
</dbReference>
<dbReference type="Gene3D" id="3.90.79.10">
    <property type="entry name" value="Nucleoside Triphosphate Pyrophosphohydrolase"/>
    <property type="match status" value="1"/>
</dbReference>
<dbReference type="OrthoDB" id="5292471at2"/>
<feature type="binding site" evidence="9">
    <location>
        <position position="105"/>
    </location>
    <ligand>
        <name>Mg(2+)</name>
        <dbReference type="ChEBI" id="CHEBI:18420"/>
        <label>1</label>
    </ligand>
</feature>
<dbReference type="InterPro" id="IPR004385">
    <property type="entry name" value="NDP_pyrophosphatase"/>
</dbReference>
<comment type="subunit">
    <text evidence="4">Homodimer.</text>
</comment>
<organism evidence="11 12">
    <name type="scientific">Niveispirillum cyanobacteriorum</name>
    <dbReference type="NCBI Taxonomy" id="1612173"/>
    <lineage>
        <taxon>Bacteria</taxon>
        <taxon>Pseudomonadati</taxon>
        <taxon>Pseudomonadota</taxon>
        <taxon>Alphaproteobacteria</taxon>
        <taxon>Rhodospirillales</taxon>
        <taxon>Azospirillaceae</taxon>
        <taxon>Niveispirillum</taxon>
    </lineage>
</organism>
<evidence type="ECO:0000256" key="3">
    <source>
        <dbReference type="ARBA" id="ARBA00007275"/>
    </source>
</evidence>
<evidence type="ECO:0000313" key="12">
    <source>
        <dbReference type="Proteomes" id="UP000234752"/>
    </source>
</evidence>
<comment type="similarity">
    <text evidence="3">Belongs to the Nudix hydrolase family. NudK subfamily.</text>
</comment>
<evidence type="ECO:0000256" key="6">
    <source>
        <dbReference type="ARBA" id="ARBA00022801"/>
    </source>
</evidence>
<dbReference type="GO" id="GO:0016818">
    <property type="term" value="F:hydrolase activity, acting on acid anhydrides, in phosphorus-containing anhydrides"/>
    <property type="evidence" value="ECO:0007669"/>
    <property type="project" value="InterPro"/>
</dbReference>
<dbReference type="GO" id="GO:0006753">
    <property type="term" value="P:nucleoside phosphate metabolic process"/>
    <property type="evidence" value="ECO:0007669"/>
    <property type="project" value="TreeGrafter"/>
</dbReference>
<dbReference type="GO" id="GO:0019693">
    <property type="term" value="P:ribose phosphate metabolic process"/>
    <property type="evidence" value="ECO:0007669"/>
    <property type="project" value="TreeGrafter"/>
</dbReference>
<protein>
    <recommendedName>
        <fullName evidence="5">GDP-mannose pyrophosphatase</fullName>
    </recommendedName>
    <alternativeName>
        <fullName evidence="7">GDP-mannose hydrolase</fullName>
    </alternativeName>
    <alternativeName>
        <fullName evidence="8">GDPMK</fullName>
    </alternativeName>
</protein>
<sequence>MSIADRIRIREVTLLSDDWYVLKKTRFDYRRADGTWQSLSRETYDRGNGATILLYDPDRRTVVLTRQFRFPAFVNGHDDLLTEAPAGLLDGADPADRIRQELMEETGYVIGQPQKLFEAFMSPGSVTEKLHFYAAPYHPADRVGAGGGNVEEGEDISVLEIGIDEALARICDGGIQDGKTICLLLYTAIYLLRASDQG</sequence>
<dbReference type="NCBIfam" id="TIGR00052">
    <property type="entry name" value="nudix-type nucleoside diphosphatase, YffH/AdpP family"/>
    <property type="match status" value="1"/>
</dbReference>
<dbReference type="Proteomes" id="UP000234752">
    <property type="component" value="Chromosome eg_1"/>
</dbReference>
<evidence type="ECO:0000313" key="11">
    <source>
        <dbReference type="EMBL" id="AUN30033.1"/>
    </source>
</evidence>
<dbReference type="InterPro" id="IPR000086">
    <property type="entry name" value="NUDIX_hydrolase_dom"/>
</dbReference>
<feature type="binding site" evidence="9">
    <location>
        <position position="154"/>
    </location>
    <ligand>
        <name>Mg(2+)</name>
        <dbReference type="ChEBI" id="CHEBI:18420"/>
        <label>1</label>
    </ligand>
</feature>
<dbReference type="CDD" id="cd24157">
    <property type="entry name" value="NUDIX_GDPMK"/>
    <property type="match status" value="1"/>
</dbReference>
<dbReference type="PANTHER" id="PTHR11839:SF18">
    <property type="entry name" value="NUDIX HYDROLASE DOMAIN-CONTAINING PROTEIN"/>
    <property type="match status" value="1"/>
</dbReference>
<dbReference type="Pfam" id="PF00293">
    <property type="entry name" value="NUDIX"/>
    <property type="match status" value="1"/>
</dbReference>
<evidence type="ECO:0000256" key="1">
    <source>
        <dbReference type="ARBA" id="ARBA00000847"/>
    </source>
</evidence>
<comment type="catalytic activity">
    <reaction evidence="1">
        <text>GDP-alpha-D-mannose + H2O = alpha-D-mannose 1-phosphate + GMP + 2 H(+)</text>
        <dbReference type="Rhea" id="RHEA:27978"/>
        <dbReference type="ChEBI" id="CHEBI:15377"/>
        <dbReference type="ChEBI" id="CHEBI:15378"/>
        <dbReference type="ChEBI" id="CHEBI:57527"/>
        <dbReference type="ChEBI" id="CHEBI:58115"/>
        <dbReference type="ChEBI" id="CHEBI:58409"/>
    </reaction>
</comment>
<feature type="binding site" evidence="9">
    <location>
        <position position="101"/>
    </location>
    <ligand>
        <name>Mg(2+)</name>
        <dbReference type="ChEBI" id="CHEBI:18420"/>
        <label>1</label>
    </ligand>
</feature>
<accession>A0A2K9NA55</accession>
<dbReference type="EMBL" id="CP025611">
    <property type="protein sequence ID" value="AUN30033.1"/>
    <property type="molecule type" value="Genomic_DNA"/>
</dbReference>